<dbReference type="PANTHER" id="PTHR35535:SF1">
    <property type="entry name" value="HEAT SHOCK PROTEIN HSLJ"/>
    <property type="match status" value="1"/>
</dbReference>
<evidence type="ECO:0000313" key="2">
    <source>
        <dbReference type="EMBL" id="MBD3863317.1"/>
    </source>
</evidence>
<dbReference type="InterPro" id="IPR053147">
    <property type="entry name" value="Hsp_HslJ-like"/>
</dbReference>
<dbReference type="Proteomes" id="UP000627521">
    <property type="component" value="Unassembled WGS sequence"/>
</dbReference>
<reference evidence="2 3" key="1">
    <citation type="submission" date="2020-09" db="EMBL/GenBank/DDBJ databases">
        <title>Bacillus nautilus sp. nov., Chryseoglobus crepusculi sp. nov, and Psychrobacter noctis sp. nov., isolated from deep-sea sponges from the equatorial Atlantic.</title>
        <authorList>
            <person name="Stennett H.L."/>
            <person name="Williams S.E."/>
        </authorList>
    </citation>
    <scope>NUCLEOTIDE SEQUENCE [LARGE SCALE GENOMIC DNA]</scope>
    <source>
        <strain evidence="2 3">28M-24</strain>
    </source>
</reference>
<dbReference type="EMBL" id="JACXXH010000003">
    <property type="protein sequence ID" value="MBD3863317.1"/>
    <property type="molecule type" value="Genomic_DNA"/>
</dbReference>
<gene>
    <name evidence="2" type="ORF">IEG06_07620</name>
</gene>
<dbReference type="Pfam" id="PF03724">
    <property type="entry name" value="META"/>
    <property type="match status" value="1"/>
</dbReference>
<proteinExistence type="predicted"/>
<evidence type="ECO:0000313" key="3">
    <source>
        <dbReference type="Proteomes" id="UP000627521"/>
    </source>
</evidence>
<dbReference type="Gene3D" id="2.40.128.270">
    <property type="match status" value="1"/>
</dbReference>
<dbReference type="InterPro" id="IPR038670">
    <property type="entry name" value="HslJ-like_sf"/>
</dbReference>
<dbReference type="PANTHER" id="PTHR35535">
    <property type="entry name" value="HEAT SHOCK PROTEIN HSLJ"/>
    <property type="match status" value="1"/>
</dbReference>
<dbReference type="InterPro" id="IPR005184">
    <property type="entry name" value="DUF306_Meta_HslJ"/>
</dbReference>
<accession>A0ABR8LYI8</accession>
<evidence type="ECO:0000259" key="1">
    <source>
        <dbReference type="Pfam" id="PF03724"/>
    </source>
</evidence>
<keyword evidence="3" id="KW-1185">Reference proteome</keyword>
<feature type="domain" description="DUF306" evidence="1">
    <location>
        <begin position="36"/>
        <end position="134"/>
    </location>
</feature>
<sequence length="271" mass="29809">MKTFTIILFSILLNSCGATQDSKSNLNPDMDKATQTLNGDYKVTLLDNQSITSQEITLTFDDANKRVSGFSGCNNFFGTYNLDNESLTFSNLASTKKFCQEEANALEQNYLKALEKTTNFKDANNTISLLNNDTVVLNATPVIVTSGQKQDQSLSFKYTAFARGSYTMINIDQTTVTSQFSRSEKENTKACSTQDWDTITTLSKAIDIKSLNTLEPPSTAHQYDGAASSNLTVTLNGEQYSTPTFDAGNPPKEIAALITKIWEIAKPETKN</sequence>
<comment type="caution">
    <text evidence="2">The sequence shown here is derived from an EMBL/GenBank/DDBJ whole genome shotgun (WGS) entry which is preliminary data.</text>
</comment>
<organism evidence="2 3">
    <name type="scientific">Olleya marilimosa</name>
    <dbReference type="NCBI Taxonomy" id="272164"/>
    <lineage>
        <taxon>Bacteria</taxon>
        <taxon>Pseudomonadati</taxon>
        <taxon>Bacteroidota</taxon>
        <taxon>Flavobacteriia</taxon>
        <taxon>Flavobacteriales</taxon>
        <taxon>Flavobacteriaceae</taxon>
    </lineage>
</organism>
<dbReference type="RefSeq" id="WP_191101243.1">
    <property type="nucleotide sequence ID" value="NZ_JACXXH010000003.1"/>
</dbReference>
<protein>
    <submittedName>
        <fullName evidence="2">META domain-containing protein</fullName>
    </submittedName>
</protein>
<name>A0ABR8LYI8_9FLAO</name>